<evidence type="ECO:0000256" key="11">
    <source>
        <dbReference type="PROSITE-ProRule" id="PRU00042"/>
    </source>
</evidence>
<keyword evidence="15" id="KW-1185">Reference proteome</keyword>
<feature type="compositionally biased region" description="Polar residues" evidence="12">
    <location>
        <begin position="118"/>
        <end position="144"/>
    </location>
</feature>
<keyword evidence="10" id="KW-0539">Nucleus</keyword>
<dbReference type="FunFam" id="3.30.160.60:FF:000508">
    <property type="entry name" value="Myeloid zinc finger 1"/>
    <property type="match status" value="1"/>
</dbReference>
<dbReference type="SUPFAM" id="SSF57667">
    <property type="entry name" value="beta-beta-alpha zinc fingers"/>
    <property type="match status" value="1"/>
</dbReference>
<sequence>MIRVHISENQQTGEQTKMFRCVLCLRDFVDRSNIRQHVRIHTGEKPYTCVLCNQAFTQSSNLKRHVNLRHLGLKENKSKLGKAEQLLYTNKFQGDLSQMVSQAVSSVQSENLSTACSDNLNQSSIPYQNQSDIENMYPPSSQDLVQYKPDSEGDKYQLPPEDSVPSNPENSVKYEPNPDNLDKYQSTPDDSVHSNSETTVKCEPNLENSVNSQPNPESSVKYEPNSEDSVEYQQNPESSGKYQTNPGDLVEDHVNFEDPNSYANSTVSKAYLSNPEDTNTKE</sequence>
<feature type="region of interest" description="Disordered" evidence="12">
    <location>
        <begin position="118"/>
        <end position="282"/>
    </location>
</feature>
<feature type="domain" description="C2H2-type" evidence="13">
    <location>
        <begin position="19"/>
        <end position="46"/>
    </location>
</feature>
<dbReference type="EMBL" id="CAIIXF020000002">
    <property type="protein sequence ID" value="CAH1777949.1"/>
    <property type="molecule type" value="Genomic_DNA"/>
</dbReference>
<dbReference type="GO" id="GO:0000981">
    <property type="term" value="F:DNA-binding transcription factor activity, RNA polymerase II-specific"/>
    <property type="evidence" value="ECO:0007669"/>
    <property type="project" value="TreeGrafter"/>
</dbReference>
<evidence type="ECO:0000259" key="13">
    <source>
        <dbReference type="PROSITE" id="PS50157"/>
    </source>
</evidence>
<reference evidence="14" key="1">
    <citation type="submission" date="2022-03" db="EMBL/GenBank/DDBJ databases">
        <authorList>
            <person name="Martin C."/>
        </authorList>
    </citation>
    <scope>NUCLEOTIDE SEQUENCE</scope>
</reference>
<dbReference type="Pfam" id="PF09237">
    <property type="entry name" value="GAGA"/>
    <property type="match status" value="1"/>
</dbReference>
<dbReference type="GO" id="GO:0008270">
    <property type="term" value="F:zinc ion binding"/>
    <property type="evidence" value="ECO:0007669"/>
    <property type="project" value="UniProtKB-KW"/>
</dbReference>
<organism evidence="14 15">
    <name type="scientific">Owenia fusiformis</name>
    <name type="common">Polychaete worm</name>
    <dbReference type="NCBI Taxonomy" id="6347"/>
    <lineage>
        <taxon>Eukaryota</taxon>
        <taxon>Metazoa</taxon>
        <taxon>Spiralia</taxon>
        <taxon>Lophotrochozoa</taxon>
        <taxon>Annelida</taxon>
        <taxon>Polychaeta</taxon>
        <taxon>Sedentaria</taxon>
        <taxon>Canalipalpata</taxon>
        <taxon>Sabellida</taxon>
        <taxon>Oweniida</taxon>
        <taxon>Oweniidae</taxon>
        <taxon>Owenia</taxon>
    </lineage>
</organism>
<dbReference type="SMART" id="SM00355">
    <property type="entry name" value="ZnF_C2H2"/>
    <property type="match status" value="2"/>
</dbReference>
<name>A0A8S4NB46_OWEFU</name>
<protein>
    <recommendedName>
        <fullName evidence="13">C2H2-type domain-containing protein</fullName>
    </recommendedName>
</protein>
<keyword evidence="8" id="KW-0238">DNA-binding</keyword>
<accession>A0A8S4NB46</accession>
<dbReference type="OrthoDB" id="3437960at2759"/>
<comment type="caution">
    <text evidence="14">The sequence shown here is derived from an EMBL/GenBank/DDBJ whole genome shotgun (WGS) entry which is preliminary data.</text>
</comment>
<keyword evidence="9" id="KW-0804">Transcription</keyword>
<keyword evidence="7" id="KW-0805">Transcription regulation</keyword>
<keyword evidence="5 11" id="KW-0863">Zinc-finger</keyword>
<dbReference type="PANTHER" id="PTHR23235:SF120">
    <property type="entry name" value="KRUPPEL-LIKE FACTOR 15"/>
    <property type="match status" value="1"/>
</dbReference>
<evidence type="ECO:0000256" key="8">
    <source>
        <dbReference type="ARBA" id="ARBA00023125"/>
    </source>
</evidence>
<evidence type="ECO:0000256" key="10">
    <source>
        <dbReference type="ARBA" id="ARBA00023242"/>
    </source>
</evidence>
<evidence type="ECO:0000256" key="4">
    <source>
        <dbReference type="ARBA" id="ARBA00022737"/>
    </source>
</evidence>
<evidence type="ECO:0000256" key="1">
    <source>
        <dbReference type="ARBA" id="ARBA00004123"/>
    </source>
</evidence>
<keyword evidence="6" id="KW-0862">Zinc</keyword>
<feature type="compositionally biased region" description="Polar residues" evidence="12">
    <location>
        <begin position="231"/>
        <end position="246"/>
    </location>
</feature>
<evidence type="ECO:0000313" key="15">
    <source>
        <dbReference type="Proteomes" id="UP000749559"/>
    </source>
</evidence>
<evidence type="ECO:0000256" key="12">
    <source>
        <dbReference type="SAM" id="MobiDB-lite"/>
    </source>
</evidence>
<evidence type="ECO:0000256" key="6">
    <source>
        <dbReference type="ARBA" id="ARBA00022833"/>
    </source>
</evidence>
<feature type="domain" description="C2H2-type" evidence="13">
    <location>
        <begin position="47"/>
        <end position="75"/>
    </location>
</feature>
<evidence type="ECO:0000313" key="14">
    <source>
        <dbReference type="EMBL" id="CAH1777949.1"/>
    </source>
</evidence>
<dbReference type="PANTHER" id="PTHR23235">
    <property type="entry name" value="KRUEPPEL-LIKE TRANSCRIPTION FACTOR"/>
    <property type="match status" value="1"/>
</dbReference>
<feature type="compositionally biased region" description="Polar residues" evidence="12">
    <location>
        <begin position="206"/>
        <end position="218"/>
    </location>
</feature>
<feature type="compositionally biased region" description="Polar residues" evidence="12">
    <location>
        <begin position="183"/>
        <end position="199"/>
    </location>
</feature>
<keyword evidence="4" id="KW-0677">Repeat</keyword>
<dbReference type="InterPro" id="IPR015318">
    <property type="entry name" value="Znf_GAGA-bd_fac"/>
</dbReference>
<evidence type="ECO:0000256" key="2">
    <source>
        <dbReference type="ARBA" id="ARBA00006991"/>
    </source>
</evidence>
<comment type="subcellular location">
    <subcellularLocation>
        <location evidence="1">Nucleus</location>
    </subcellularLocation>
</comment>
<gene>
    <name evidence="14" type="ORF">OFUS_LOCUS4931</name>
</gene>
<evidence type="ECO:0000256" key="7">
    <source>
        <dbReference type="ARBA" id="ARBA00023015"/>
    </source>
</evidence>
<dbReference type="GO" id="GO:0042802">
    <property type="term" value="F:identical protein binding"/>
    <property type="evidence" value="ECO:0007669"/>
    <property type="project" value="UniProtKB-ARBA"/>
</dbReference>
<keyword evidence="3" id="KW-0479">Metal-binding</keyword>
<proteinExistence type="inferred from homology"/>
<dbReference type="Proteomes" id="UP000749559">
    <property type="component" value="Unassembled WGS sequence"/>
</dbReference>
<dbReference type="Gene3D" id="3.30.160.60">
    <property type="entry name" value="Classic Zinc Finger"/>
    <property type="match status" value="2"/>
</dbReference>
<evidence type="ECO:0000256" key="3">
    <source>
        <dbReference type="ARBA" id="ARBA00022723"/>
    </source>
</evidence>
<evidence type="ECO:0000256" key="5">
    <source>
        <dbReference type="ARBA" id="ARBA00022771"/>
    </source>
</evidence>
<dbReference type="AlphaFoldDB" id="A0A8S4NB46"/>
<dbReference type="GO" id="GO:0000978">
    <property type="term" value="F:RNA polymerase II cis-regulatory region sequence-specific DNA binding"/>
    <property type="evidence" value="ECO:0007669"/>
    <property type="project" value="TreeGrafter"/>
</dbReference>
<dbReference type="InterPro" id="IPR013087">
    <property type="entry name" value="Znf_C2H2_type"/>
</dbReference>
<comment type="similarity">
    <text evidence="2">Belongs to the krueppel C2H2-type zinc-finger protein family.</text>
</comment>
<dbReference type="InterPro" id="IPR036236">
    <property type="entry name" value="Znf_C2H2_sf"/>
</dbReference>
<evidence type="ECO:0000256" key="9">
    <source>
        <dbReference type="ARBA" id="ARBA00023163"/>
    </source>
</evidence>
<dbReference type="GO" id="GO:0005634">
    <property type="term" value="C:nucleus"/>
    <property type="evidence" value="ECO:0007669"/>
    <property type="project" value="UniProtKB-SubCell"/>
</dbReference>
<dbReference type="PROSITE" id="PS00028">
    <property type="entry name" value="ZINC_FINGER_C2H2_1"/>
    <property type="match status" value="2"/>
</dbReference>
<dbReference type="PROSITE" id="PS50157">
    <property type="entry name" value="ZINC_FINGER_C2H2_2"/>
    <property type="match status" value="2"/>
</dbReference>